<feature type="repeat" description="PPR" evidence="2">
    <location>
        <begin position="467"/>
        <end position="497"/>
    </location>
</feature>
<dbReference type="FunCoup" id="B9S8B7">
    <property type="interactions" value="9"/>
</dbReference>
<sequence length="640" mass="71807">MAQTTPVSFFISPHNKNHRESSTKFQSSLLFTKPYPKSNFLSSSLHSSYATLSIFSSPAKEEDFKIADFNRKICELCEVGSLKNAIELLDMYPKSNIDSNTYCSILQLCAELNSLQEGKKVHSFISSSGIFVDGLLGTKLVFMYVNCGDIREGRVIFDKIANEKVFLWNLMLSGYAKIGAFEESVYLFRKMLDLGIQVNSHTVSCILKCFAALGSVKEGEWVHGYLLKLGFGSYNTVVNSLISFYFKTRKIEAAYEVFDELKNRDIVSWNSMISGTVANDLPEKGIQVFKEMLYLGVSFDLVTLVNVLAACANSGNFPLGRVLHAFAIKAQLDQRMTFVNTLLDMYSKCGDLNNAIRVFQKMGERSVVSWTSLIAGYAREGLSGEGIRLFHEMEREGVRPDNFTVTAVLHACACSGSLEIGKDVHDYVKENNMQKDRIVCNSLMDMYAKCGSMEDANLVFLEMPNKDIVSWNTMIGGYSKNGRPNETLHLFVAMVQELKPDGRTMACILPACASLAALDRGREIHGYIQRNGCFDDLHVANALIDMYAKCGALALARLFFDMIPVKDLISWTVMIAGDIDERGICKIGRALFPWERSNGKNGVLYLANFPNSHWNEFRMMIDADVIIRWEDLYLSLKVNK</sequence>
<dbReference type="EMBL" id="EQ973891">
    <property type="protein sequence ID" value="EEF40094.1"/>
    <property type="molecule type" value="Genomic_DNA"/>
</dbReference>
<feature type="repeat" description="PPR" evidence="2">
    <location>
        <begin position="164"/>
        <end position="198"/>
    </location>
</feature>
<organism evidence="3 4">
    <name type="scientific">Ricinus communis</name>
    <name type="common">Castor bean</name>
    <dbReference type="NCBI Taxonomy" id="3988"/>
    <lineage>
        <taxon>Eukaryota</taxon>
        <taxon>Viridiplantae</taxon>
        <taxon>Streptophyta</taxon>
        <taxon>Embryophyta</taxon>
        <taxon>Tracheophyta</taxon>
        <taxon>Spermatophyta</taxon>
        <taxon>Magnoliopsida</taxon>
        <taxon>eudicotyledons</taxon>
        <taxon>Gunneridae</taxon>
        <taxon>Pentapetalae</taxon>
        <taxon>rosids</taxon>
        <taxon>fabids</taxon>
        <taxon>Malpighiales</taxon>
        <taxon>Euphorbiaceae</taxon>
        <taxon>Acalyphoideae</taxon>
        <taxon>Acalypheae</taxon>
        <taxon>Ricinus</taxon>
    </lineage>
</organism>
<dbReference type="STRING" id="3988.B9S8B7"/>
<dbReference type="NCBIfam" id="TIGR00756">
    <property type="entry name" value="PPR"/>
    <property type="match status" value="7"/>
</dbReference>
<dbReference type="Pfam" id="PF01535">
    <property type="entry name" value="PPR"/>
    <property type="match status" value="2"/>
</dbReference>
<dbReference type="PROSITE" id="PS51375">
    <property type="entry name" value="PPR"/>
    <property type="match status" value="5"/>
</dbReference>
<feature type="repeat" description="PPR" evidence="2">
    <location>
        <begin position="366"/>
        <end position="400"/>
    </location>
</feature>
<dbReference type="GO" id="GO:0003723">
    <property type="term" value="F:RNA binding"/>
    <property type="evidence" value="ECO:0007669"/>
    <property type="project" value="InterPro"/>
</dbReference>
<feature type="repeat" description="PPR" evidence="2">
    <location>
        <begin position="436"/>
        <end position="466"/>
    </location>
</feature>
<evidence type="ECO:0000256" key="2">
    <source>
        <dbReference type="PROSITE-ProRule" id="PRU00708"/>
    </source>
</evidence>
<accession>B9S8B7</accession>
<dbReference type="Gene3D" id="1.25.40.10">
    <property type="entry name" value="Tetratricopeptide repeat domain"/>
    <property type="match status" value="5"/>
</dbReference>
<evidence type="ECO:0000313" key="4">
    <source>
        <dbReference type="Proteomes" id="UP000008311"/>
    </source>
</evidence>
<dbReference type="Pfam" id="PF13041">
    <property type="entry name" value="PPR_2"/>
    <property type="match status" value="3"/>
</dbReference>
<gene>
    <name evidence="3" type="ORF">RCOM_1250180</name>
</gene>
<dbReference type="Proteomes" id="UP000008311">
    <property type="component" value="Unassembled WGS sequence"/>
</dbReference>
<feature type="repeat" description="PPR" evidence="2">
    <location>
        <begin position="265"/>
        <end position="299"/>
    </location>
</feature>
<dbReference type="PANTHER" id="PTHR47926:SF347">
    <property type="entry name" value="PENTATRICOPEPTIDE REPEAT-CONTAINING PROTEIN"/>
    <property type="match status" value="1"/>
</dbReference>
<dbReference type="GO" id="GO:0009451">
    <property type="term" value="P:RNA modification"/>
    <property type="evidence" value="ECO:0007669"/>
    <property type="project" value="InterPro"/>
</dbReference>
<keyword evidence="4" id="KW-1185">Reference proteome</keyword>
<dbReference type="PANTHER" id="PTHR47926">
    <property type="entry name" value="PENTATRICOPEPTIDE REPEAT-CONTAINING PROTEIN"/>
    <property type="match status" value="1"/>
</dbReference>
<dbReference type="FunFam" id="1.25.40.10:FF:000073">
    <property type="entry name" value="Pentatricopeptide repeat-containing protein chloroplastic"/>
    <property type="match status" value="1"/>
</dbReference>
<dbReference type="InterPro" id="IPR011990">
    <property type="entry name" value="TPR-like_helical_dom_sf"/>
</dbReference>
<evidence type="ECO:0000256" key="1">
    <source>
        <dbReference type="ARBA" id="ARBA00022737"/>
    </source>
</evidence>
<name>B9S8B7_RICCO</name>
<dbReference type="InParanoid" id="B9S8B7"/>
<dbReference type="FunFam" id="1.25.40.10:FF:000343">
    <property type="entry name" value="Pentatricopeptide repeat-containing protein At3g58590"/>
    <property type="match status" value="1"/>
</dbReference>
<evidence type="ECO:0000313" key="3">
    <source>
        <dbReference type="EMBL" id="EEF40094.1"/>
    </source>
</evidence>
<reference evidence="4" key="1">
    <citation type="journal article" date="2010" name="Nat. Biotechnol.">
        <title>Draft genome sequence of the oilseed species Ricinus communis.</title>
        <authorList>
            <person name="Chan A.P."/>
            <person name="Crabtree J."/>
            <person name="Zhao Q."/>
            <person name="Lorenzi H."/>
            <person name="Orvis J."/>
            <person name="Puiu D."/>
            <person name="Melake-Berhan A."/>
            <person name="Jones K.M."/>
            <person name="Redman J."/>
            <person name="Chen G."/>
            <person name="Cahoon E.B."/>
            <person name="Gedil M."/>
            <person name="Stanke M."/>
            <person name="Haas B.J."/>
            <person name="Wortman J.R."/>
            <person name="Fraser-Liggett C.M."/>
            <person name="Ravel J."/>
            <person name="Rabinowicz P.D."/>
        </authorList>
    </citation>
    <scope>NUCLEOTIDE SEQUENCE [LARGE SCALE GENOMIC DNA]</scope>
    <source>
        <strain evidence="4">cv. Hale</strain>
    </source>
</reference>
<dbReference type="FunFam" id="1.25.40.10:FF:000436">
    <property type="entry name" value="Pentatricopeptide repeat-containing protein At5g39350 family"/>
    <property type="match status" value="1"/>
</dbReference>
<keyword evidence="1" id="KW-0677">Repeat</keyword>
<dbReference type="InterPro" id="IPR046960">
    <property type="entry name" value="PPR_At4g14850-like_plant"/>
</dbReference>
<proteinExistence type="predicted"/>
<dbReference type="AlphaFoldDB" id="B9S8B7"/>
<dbReference type="InterPro" id="IPR002885">
    <property type="entry name" value="PPR_rpt"/>
</dbReference>
<dbReference type="eggNOG" id="KOG4197">
    <property type="taxonomic scope" value="Eukaryota"/>
</dbReference>
<protein>
    <submittedName>
        <fullName evidence="3">Pentatricopeptide repeat-containing protein, putative</fullName>
    </submittedName>
</protein>